<gene>
    <name evidence="1" type="ORF">FOL47_000402</name>
</gene>
<accession>A0A7J6KVV0</accession>
<dbReference type="Proteomes" id="UP000591131">
    <property type="component" value="Unassembled WGS sequence"/>
</dbReference>
<evidence type="ECO:0000313" key="2">
    <source>
        <dbReference type="Proteomes" id="UP000591131"/>
    </source>
</evidence>
<organism evidence="1 2">
    <name type="scientific">Perkinsus chesapeaki</name>
    <name type="common">Clam parasite</name>
    <name type="synonym">Perkinsus andrewsi</name>
    <dbReference type="NCBI Taxonomy" id="330153"/>
    <lineage>
        <taxon>Eukaryota</taxon>
        <taxon>Sar</taxon>
        <taxon>Alveolata</taxon>
        <taxon>Perkinsozoa</taxon>
        <taxon>Perkinsea</taxon>
        <taxon>Perkinsida</taxon>
        <taxon>Perkinsidae</taxon>
        <taxon>Perkinsus</taxon>
    </lineage>
</organism>
<dbReference type="AlphaFoldDB" id="A0A7J6KVV0"/>
<dbReference type="EMBL" id="JAAPAO010001060">
    <property type="protein sequence ID" value="KAF4651453.1"/>
    <property type="molecule type" value="Genomic_DNA"/>
</dbReference>
<proteinExistence type="predicted"/>
<keyword evidence="2" id="KW-1185">Reference proteome</keyword>
<protein>
    <submittedName>
        <fullName evidence="1">Uncharacterized protein</fullName>
    </submittedName>
</protein>
<name>A0A7J6KVV0_PERCH</name>
<sequence length="136" mass="15629">MAGERTATLKHWEYDDVTLTLITVARISSGQSGSRSVIFPNLTGAPVVTEYVRAFDQRFAETVHGSLWELTLQSRKRDPPEWRYLGEPNREEVQDAGMLLNTLKSLPGRPFCRFRRLRIAYCTSISEKRFLEDFAC</sequence>
<comment type="caution">
    <text evidence="1">The sequence shown here is derived from an EMBL/GenBank/DDBJ whole genome shotgun (WGS) entry which is preliminary data.</text>
</comment>
<reference evidence="1 2" key="1">
    <citation type="submission" date="2020-04" db="EMBL/GenBank/DDBJ databases">
        <title>Perkinsus chesapeaki whole genome sequence.</title>
        <authorList>
            <person name="Bogema D.R."/>
        </authorList>
    </citation>
    <scope>NUCLEOTIDE SEQUENCE [LARGE SCALE GENOMIC DNA]</scope>
    <source>
        <strain evidence="1">ATCC PRA-425</strain>
    </source>
</reference>
<evidence type="ECO:0000313" key="1">
    <source>
        <dbReference type="EMBL" id="KAF4651453.1"/>
    </source>
</evidence>